<evidence type="ECO:0000256" key="4">
    <source>
        <dbReference type="ARBA" id="ARBA00040877"/>
    </source>
</evidence>
<dbReference type="VEuPathDB" id="HostDB:GeneID_118668444"/>
<organism evidence="9 10">
    <name type="scientific">Myotis myotis</name>
    <name type="common">Greater mouse-eared bat</name>
    <name type="synonym">Vespertilio myotis</name>
    <dbReference type="NCBI Taxonomy" id="51298"/>
    <lineage>
        <taxon>Eukaryota</taxon>
        <taxon>Metazoa</taxon>
        <taxon>Chordata</taxon>
        <taxon>Craniata</taxon>
        <taxon>Vertebrata</taxon>
        <taxon>Euteleostomi</taxon>
        <taxon>Mammalia</taxon>
        <taxon>Eutheria</taxon>
        <taxon>Laurasiatheria</taxon>
        <taxon>Chiroptera</taxon>
        <taxon>Yangochiroptera</taxon>
        <taxon>Vespertilionidae</taxon>
        <taxon>Myotis</taxon>
    </lineage>
</organism>
<evidence type="ECO:0000256" key="3">
    <source>
        <dbReference type="ARBA" id="ARBA00037952"/>
    </source>
</evidence>
<protein>
    <recommendedName>
        <fullName evidence="4 6">OCIA domain-containing protein 1</fullName>
    </recommendedName>
</protein>
<comment type="function">
    <text evidence="6">Maintains stem cell potency. Increases STAT3 phosphorylation and controls ERK phosphorylation. May act as a scaffold, increasing STAT3 recruitment onto endosomes.</text>
</comment>
<feature type="region of interest" description="Disordered" evidence="7">
    <location>
        <begin position="172"/>
        <end position="215"/>
    </location>
</feature>
<dbReference type="AlphaFoldDB" id="A0A7J8APE3"/>
<comment type="domain">
    <text evidence="6">The OCIA domain is necessary and sufficient for endosomal localization.</text>
</comment>
<dbReference type="GO" id="GO:2000736">
    <property type="term" value="P:regulation of stem cell differentiation"/>
    <property type="evidence" value="ECO:0007669"/>
    <property type="project" value="UniProtKB-UniRule"/>
</dbReference>
<evidence type="ECO:0000256" key="5">
    <source>
        <dbReference type="ARBA" id="ARBA00093558"/>
    </source>
</evidence>
<feature type="compositionally biased region" description="Polar residues" evidence="7">
    <location>
        <begin position="172"/>
        <end position="182"/>
    </location>
</feature>
<proteinExistence type="inferred from homology"/>
<dbReference type="GO" id="GO:0005768">
    <property type="term" value="C:endosome"/>
    <property type="evidence" value="ECO:0007669"/>
    <property type="project" value="UniProtKB-SubCell"/>
</dbReference>
<dbReference type="InterPro" id="IPR009764">
    <property type="entry name" value="OCIA_dom"/>
</dbReference>
<dbReference type="PANTHER" id="PTHR13336:SF4">
    <property type="entry name" value="OCIA DOMAIN-CONTAINING PROTEIN 1"/>
    <property type="match status" value="1"/>
</dbReference>
<name>A0A7J8APE3_MYOMY</name>
<sequence length="252" mass="28707">MNGRADFREPNAEVARPIPRNYQLNIGADYIPTEEERRVFAECNDESFWFRSVPLAATSMLITQGLISKGFLSSHPKYGSIPKLIFACIMGYFAGKLSYVKTCQEKFKHLENSPLGEALRSGQARRASIPGYYSQQPRYESNVSDHSSFVTAPAADNMEKEKFPRYEPIPFSSSMNESTPTGITDHIAQGPDPRLEESPKRKSITYEELRNKNRESYEVTLAHKTDPSVRPMQERIPKKEVKVNKYGDAWEE</sequence>
<reference evidence="9 10" key="1">
    <citation type="journal article" date="2020" name="Nature">
        <title>Six reference-quality genomes reveal evolution of bat adaptations.</title>
        <authorList>
            <person name="Jebb D."/>
            <person name="Huang Z."/>
            <person name="Pippel M."/>
            <person name="Hughes G.M."/>
            <person name="Lavrichenko K."/>
            <person name="Devanna P."/>
            <person name="Winkler S."/>
            <person name="Jermiin L.S."/>
            <person name="Skirmuntt E.C."/>
            <person name="Katzourakis A."/>
            <person name="Burkitt-Gray L."/>
            <person name="Ray D.A."/>
            <person name="Sullivan K.A.M."/>
            <person name="Roscito J.G."/>
            <person name="Kirilenko B.M."/>
            <person name="Davalos L.M."/>
            <person name="Corthals A.P."/>
            <person name="Power M.L."/>
            <person name="Jones G."/>
            <person name="Ransome R.D."/>
            <person name="Dechmann D.K.N."/>
            <person name="Locatelli A.G."/>
            <person name="Puechmaille S.J."/>
            <person name="Fedrigo O."/>
            <person name="Jarvis E.D."/>
            <person name="Hiller M."/>
            <person name="Vernes S.C."/>
            <person name="Myers E.W."/>
            <person name="Teeling E.C."/>
        </authorList>
    </citation>
    <scope>NUCLEOTIDE SEQUENCE [LARGE SCALE GENOMIC DNA]</scope>
    <source>
        <strain evidence="9">MMyoMyo1</strain>
        <tissue evidence="9">Flight muscle</tissue>
    </source>
</reference>
<evidence type="ECO:0000256" key="7">
    <source>
        <dbReference type="SAM" id="MobiDB-lite"/>
    </source>
</evidence>
<feature type="compositionally biased region" description="Basic and acidic residues" evidence="7">
    <location>
        <begin position="193"/>
        <end position="215"/>
    </location>
</feature>
<comment type="subcellular location">
    <subcellularLocation>
        <location evidence="1 6">Endosome</location>
    </subcellularLocation>
</comment>
<accession>A0A7J8APE3</accession>
<comment type="subunit">
    <text evidence="5">Interacts with OCIAD2. Interacts with STAT3.</text>
</comment>
<dbReference type="InterPro" id="IPR040187">
    <property type="entry name" value="OCAD1/2"/>
</dbReference>
<dbReference type="EMBL" id="JABWUV010000001">
    <property type="protein sequence ID" value="KAF6388151.1"/>
    <property type="molecule type" value="Genomic_DNA"/>
</dbReference>
<comment type="similarity">
    <text evidence="3 6">Belongs to the OCIAD1 family.</text>
</comment>
<evidence type="ECO:0000313" key="9">
    <source>
        <dbReference type="EMBL" id="KAF6388151.1"/>
    </source>
</evidence>
<evidence type="ECO:0000256" key="6">
    <source>
        <dbReference type="RuleBase" id="RU369066"/>
    </source>
</evidence>
<evidence type="ECO:0000313" key="10">
    <source>
        <dbReference type="Proteomes" id="UP000527355"/>
    </source>
</evidence>
<feature type="domain" description="OCIA" evidence="8">
    <location>
        <begin position="29"/>
        <end position="114"/>
    </location>
</feature>
<keyword evidence="10" id="KW-1185">Reference proteome</keyword>
<evidence type="ECO:0000259" key="8">
    <source>
        <dbReference type="Pfam" id="PF07051"/>
    </source>
</evidence>
<dbReference type="PANTHER" id="PTHR13336">
    <property type="entry name" value="OVARIAN CARCINOMA IMMUNOREACTIVE ANTIGEN"/>
    <property type="match status" value="1"/>
</dbReference>
<evidence type="ECO:0000256" key="2">
    <source>
        <dbReference type="ARBA" id="ARBA00022753"/>
    </source>
</evidence>
<dbReference type="Pfam" id="PF07051">
    <property type="entry name" value="OCIA"/>
    <property type="match status" value="1"/>
</dbReference>
<gene>
    <name evidence="9" type="ORF">mMyoMyo1_014301</name>
</gene>
<evidence type="ECO:0000256" key="1">
    <source>
        <dbReference type="ARBA" id="ARBA00004177"/>
    </source>
</evidence>
<dbReference type="Proteomes" id="UP000527355">
    <property type="component" value="Unassembled WGS sequence"/>
</dbReference>
<comment type="caution">
    <text evidence="9">The sequence shown here is derived from an EMBL/GenBank/DDBJ whole genome shotgun (WGS) entry which is preliminary data.</text>
</comment>
<keyword evidence="2 6" id="KW-0967">Endosome</keyword>